<organism evidence="1 2">
    <name type="scientific">Clostridium polyendosporum</name>
    <dbReference type="NCBI Taxonomy" id="69208"/>
    <lineage>
        <taxon>Bacteria</taxon>
        <taxon>Bacillati</taxon>
        <taxon>Bacillota</taxon>
        <taxon>Clostridia</taxon>
        <taxon>Eubacteriales</taxon>
        <taxon>Clostridiaceae</taxon>
        <taxon>Clostridium</taxon>
    </lineage>
</organism>
<evidence type="ECO:0000313" key="2">
    <source>
        <dbReference type="Proteomes" id="UP000679179"/>
    </source>
</evidence>
<dbReference type="EMBL" id="BOPZ01000005">
    <property type="protein sequence ID" value="GIM28172.1"/>
    <property type="molecule type" value="Genomic_DNA"/>
</dbReference>
<evidence type="ECO:0000313" key="1">
    <source>
        <dbReference type="EMBL" id="GIM28172.1"/>
    </source>
</evidence>
<evidence type="ECO:0008006" key="3">
    <source>
        <dbReference type="Google" id="ProtNLM"/>
    </source>
</evidence>
<reference evidence="1" key="1">
    <citation type="submission" date="2021-03" db="EMBL/GenBank/DDBJ databases">
        <title>Taxonomic study of Clostridium polyendosporum from meadow-gley soil under rice.</title>
        <authorList>
            <person name="Kobayashi H."/>
            <person name="Tanizawa Y."/>
            <person name="Yagura M."/>
        </authorList>
    </citation>
    <scope>NUCLEOTIDE SEQUENCE</scope>
    <source>
        <strain evidence="1">JCM 30710</strain>
    </source>
</reference>
<dbReference type="RefSeq" id="WP_212902918.1">
    <property type="nucleotide sequence ID" value="NZ_BOPZ01000005.1"/>
</dbReference>
<protein>
    <recommendedName>
        <fullName evidence="3">Transposase</fullName>
    </recommendedName>
</protein>
<accession>A0A919VFI0</accession>
<sequence>MAKNAPSYVLNLKLETELFQEDILDVRFEIGRKLYNSVLGVGQNRYIEMIKTKTWRENQKNIADVYKVEKDLEKAKKLCKPYFKIRKDLQAKYSCTEYSLHEVVKTMQHHYKRNLDSFTCQKIASRVWTALDKVLFGDGEKLHFKKYNQGLNSLEGKTNGTGIRYKLDTHTLEWNGLVIKVQSKLNDYEINALRDKVKYCRIIRRFVREKFKYVLQLVLEGIPPLKIEKGTGRIKTDIGLRDCGIDIGTQTIAYTTDSDSKLLELAPRVQNIENEKRKLLRYMDRSKRAANPNNFNEDGTVRKGVKLEWNFSKKYIKARNVLKDLYRKQADIRRQDHNIMANEIINQCDTAKVETMCFKGLQKRTKETKISKKTGKINRKKRFGKSLANKAPSMFLTILENKLKVKGGLYEEVNTYEVKASQYNHLNRQYSKKKLSQRWNYFEYNGKKIKVQRDIYSSYLIKNVKQDLNTIDNELCIKDFEKFLELHNKEIDRLSALENLSSIGI</sequence>
<dbReference type="AlphaFoldDB" id="A0A919VFI0"/>
<keyword evidence="2" id="KW-1185">Reference proteome</keyword>
<gene>
    <name evidence="1" type="ORF">CPJCM30710_08380</name>
</gene>
<dbReference type="Proteomes" id="UP000679179">
    <property type="component" value="Unassembled WGS sequence"/>
</dbReference>
<proteinExistence type="predicted"/>
<name>A0A919VFI0_9CLOT</name>
<comment type="caution">
    <text evidence="1">The sequence shown here is derived from an EMBL/GenBank/DDBJ whole genome shotgun (WGS) entry which is preliminary data.</text>
</comment>